<protein>
    <recommendedName>
        <fullName evidence="4">Succinate dehydrogenase assembly factor 2, mitochondrial</fullName>
        <shortName evidence="4">SDH assembly factor 2</shortName>
        <shortName evidence="4">SDHAF2</shortName>
    </recommendedName>
</protein>
<comment type="subcellular location">
    <subcellularLocation>
        <location evidence="1 4">Mitochondrion matrix</location>
    </subcellularLocation>
</comment>
<comment type="similarity">
    <text evidence="4">Belongs to the SDHAF2 family.</text>
</comment>
<sequence>MANLARLAAWRVCSVLPAEARYPAMTKRAYSKTTEGDGDMHPAPSHIMEPVIPPYEEKVGEPINMKRARLQYQSRKRGMLENGLLLSSFAHHYLAKMTEEQLSMYDRLINLPSNDWEIYYWATGVRPAPEEFSNEVMTMLQDFVKNSERENRTVQPNLY</sequence>
<comment type="function">
    <text evidence="4">Plays an essential role in the assembly of succinate dehydrogenase (SDH), an enzyme complex (also referred to as respiratory complex II) that is a component of both the tricarboxylic acid (TCA) cycle and the mitochondrial electron transport chain, and which couples the oxidation of succinate to fumarate with the reduction of ubiquinone (coenzyme Q) to ubiquinol. Required for flavinylation (covalent attachment of FAD) of the flavoprotein subunit of the SDH catalytic dimer.</text>
</comment>
<organism evidence="5 6">
    <name type="scientific">Halocaridina rubra</name>
    <name type="common">Hawaiian red shrimp</name>
    <dbReference type="NCBI Taxonomy" id="373956"/>
    <lineage>
        <taxon>Eukaryota</taxon>
        <taxon>Metazoa</taxon>
        <taxon>Ecdysozoa</taxon>
        <taxon>Arthropoda</taxon>
        <taxon>Crustacea</taxon>
        <taxon>Multicrustacea</taxon>
        <taxon>Malacostraca</taxon>
        <taxon>Eumalacostraca</taxon>
        <taxon>Eucarida</taxon>
        <taxon>Decapoda</taxon>
        <taxon>Pleocyemata</taxon>
        <taxon>Caridea</taxon>
        <taxon>Atyoidea</taxon>
        <taxon>Atyidae</taxon>
        <taxon>Halocaridina</taxon>
    </lineage>
</organism>
<dbReference type="GO" id="GO:0034553">
    <property type="term" value="P:mitochondrial respiratory chain complex II assembly"/>
    <property type="evidence" value="ECO:0007669"/>
    <property type="project" value="TreeGrafter"/>
</dbReference>
<keyword evidence="6" id="KW-1185">Reference proteome</keyword>
<evidence type="ECO:0000313" key="6">
    <source>
        <dbReference type="Proteomes" id="UP001381693"/>
    </source>
</evidence>
<dbReference type="PANTHER" id="PTHR12469:SF2">
    <property type="entry name" value="SUCCINATE DEHYDROGENASE ASSEMBLY FACTOR 2, MITOCHONDRIAL"/>
    <property type="match status" value="1"/>
</dbReference>
<dbReference type="InterPro" id="IPR005631">
    <property type="entry name" value="SDH"/>
</dbReference>
<dbReference type="AlphaFoldDB" id="A0AAN8WQR3"/>
<dbReference type="Gene3D" id="1.10.150.250">
    <property type="entry name" value="Flavinator of succinate dehydrogenase"/>
    <property type="match status" value="1"/>
</dbReference>
<dbReference type="InterPro" id="IPR036714">
    <property type="entry name" value="SDH_sf"/>
</dbReference>
<dbReference type="HAMAP" id="MF_03057">
    <property type="entry name" value="SDHAF2"/>
    <property type="match status" value="1"/>
</dbReference>
<dbReference type="GO" id="GO:0006099">
    <property type="term" value="P:tricarboxylic acid cycle"/>
    <property type="evidence" value="ECO:0007669"/>
    <property type="project" value="TreeGrafter"/>
</dbReference>
<evidence type="ECO:0000313" key="5">
    <source>
        <dbReference type="EMBL" id="KAK7068516.1"/>
    </source>
</evidence>
<dbReference type="SUPFAM" id="SSF109910">
    <property type="entry name" value="YgfY-like"/>
    <property type="match status" value="1"/>
</dbReference>
<comment type="subunit">
    <text evidence="4">Interacts with the flavoprotein subunit within the SDH catalytic dimer.</text>
</comment>
<gene>
    <name evidence="5" type="primary">SDHAF2</name>
    <name evidence="5" type="ORF">SK128_026127</name>
</gene>
<name>A0AAN8WQR3_HALRR</name>
<keyword evidence="3 4" id="KW-0143">Chaperone</keyword>
<dbReference type="Pfam" id="PF03937">
    <property type="entry name" value="Sdh5"/>
    <property type="match status" value="1"/>
</dbReference>
<evidence type="ECO:0000256" key="2">
    <source>
        <dbReference type="ARBA" id="ARBA00023128"/>
    </source>
</evidence>
<comment type="caution">
    <text evidence="5">The sequence shown here is derived from an EMBL/GenBank/DDBJ whole genome shotgun (WGS) entry which is preliminary data.</text>
</comment>
<accession>A0AAN8WQR3</accession>
<dbReference type="Proteomes" id="UP001381693">
    <property type="component" value="Unassembled WGS sequence"/>
</dbReference>
<dbReference type="FunFam" id="1.10.150.250:FF:000002">
    <property type="entry name" value="Succinate dehydrogenase assembly factor 2, mitochondrial"/>
    <property type="match status" value="1"/>
</dbReference>
<proteinExistence type="inferred from homology"/>
<evidence type="ECO:0000256" key="3">
    <source>
        <dbReference type="ARBA" id="ARBA00023186"/>
    </source>
</evidence>
<keyword evidence="2 4" id="KW-0496">Mitochondrion</keyword>
<evidence type="ECO:0000256" key="4">
    <source>
        <dbReference type="HAMAP-Rule" id="MF_03057"/>
    </source>
</evidence>
<dbReference type="GO" id="GO:0006121">
    <property type="term" value="P:mitochondrial electron transport, succinate to ubiquinone"/>
    <property type="evidence" value="ECO:0007669"/>
    <property type="project" value="UniProtKB-UniRule"/>
</dbReference>
<dbReference type="PANTHER" id="PTHR12469">
    <property type="entry name" value="PROTEIN EMI5 HOMOLOG, MITOCHONDRIAL"/>
    <property type="match status" value="1"/>
</dbReference>
<evidence type="ECO:0000256" key="1">
    <source>
        <dbReference type="ARBA" id="ARBA00004305"/>
    </source>
</evidence>
<dbReference type="GO" id="GO:0005759">
    <property type="term" value="C:mitochondrial matrix"/>
    <property type="evidence" value="ECO:0007669"/>
    <property type="project" value="UniProtKB-SubCell"/>
</dbReference>
<dbReference type="EMBL" id="JAXCGZ010017213">
    <property type="protein sequence ID" value="KAK7068516.1"/>
    <property type="molecule type" value="Genomic_DNA"/>
</dbReference>
<dbReference type="InterPro" id="IPR028882">
    <property type="entry name" value="SDHAF2"/>
</dbReference>
<reference evidence="5 6" key="1">
    <citation type="submission" date="2023-11" db="EMBL/GenBank/DDBJ databases">
        <title>Halocaridina rubra genome assembly.</title>
        <authorList>
            <person name="Smith C."/>
        </authorList>
    </citation>
    <scope>NUCLEOTIDE SEQUENCE [LARGE SCALE GENOMIC DNA]</scope>
    <source>
        <strain evidence="5">EP-1</strain>
        <tissue evidence="5">Whole</tissue>
    </source>
</reference>